<dbReference type="GO" id="GO:0009086">
    <property type="term" value="P:methionine biosynthetic process"/>
    <property type="evidence" value="ECO:0007669"/>
    <property type="project" value="TreeGrafter"/>
</dbReference>
<proteinExistence type="predicted"/>
<keyword evidence="5" id="KW-1185">Reference proteome</keyword>
<dbReference type="SUPFAM" id="SSF53474">
    <property type="entry name" value="alpha/beta-Hydrolases"/>
    <property type="match status" value="1"/>
</dbReference>
<feature type="region of interest" description="Disordered" evidence="2">
    <location>
        <begin position="1"/>
        <end position="26"/>
    </location>
</feature>
<evidence type="ECO:0000256" key="2">
    <source>
        <dbReference type="SAM" id="MobiDB-lite"/>
    </source>
</evidence>
<protein>
    <submittedName>
        <fullName evidence="4">Alpha/beta fold hydrolase</fullName>
    </submittedName>
</protein>
<evidence type="ECO:0000256" key="1">
    <source>
        <dbReference type="ARBA" id="ARBA00022679"/>
    </source>
</evidence>
<dbReference type="OrthoDB" id="9800754at2"/>
<evidence type="ECO:0000313" key="4">
    <source>
        <dbReference type="EMBL" id="MXP11179.1"/>
    </source>
</evidence>
<dbReference type="PANTHER" id="PTHR32268:SF11">
    <property type="entry name" value="HOMOSERINE O-ACETYLTRANSFERASE"/>
    <property type="match status" value="1"/>
</dbReference>
<dbReference type="Gene3D" id="3.40.50.1820">
    <property type="entry name" value="alpha/beta hydrolase"/>
    <property type="match status" value="1"/>
</dbReference>
<evidence type="ECO:0000313" key="5">
    <source>
        <dbReference type="Proteomes" id="UP000429229"/>
    </source>
</evidence>
<keyword evidence="1" id="KW-0808">Transferase</keyword>
<comment type="caution">
    <text evidence="4">The sequence shown here is derived from an EMBL/GenBank/DDBJ whole genome shotgun (WGS) entry which is preliminary data.</text>
</comment>
<dbReference type="PANTHER" id="PTHR32268">
    <property type="entry name" value="HOMOSERINE O-ACETYLTRANSFERASE"/>
    <property type="match status" value="1"/>
</dbReference>
<evidence type="ECO:0000259" key="3">
    <source>
        <dbReference type="Pfam" id="PF00561"/>
    </source>
</evidence>
<dbReference type="InterPro" id="IPR029058">
    <property type="entry name" value="AB_hydrolase_fold"/>
</dbReference>
<name>A0A6I4U4Y4_9SPHN</name>
<accession>A0A6I4U4Y4</accession>
<dbReference type="InterPro" id="IPR000073">
    <property type="entry name" value="AB_hydrolase_1"/>
</dbReference>
<gene>
    <name evidence="4" type="ORF">GRI68_13400</name>
</gene>
<feature type="domain" description="AB hydrolase-1" evidence="3">
    <location>
        <begin position="119"/>
        <end position="324"/>
    </location>
</feature>
<dbReference type="Pfam" id="PF00561">
    <property type="entry name" value="Abhydrolase_1"/>
    <property type="match status" value="1"/>
</dbReference>
<keyword evidence="4" id="KW-0378">Hydrolase</keyword>
<dbReference type="EMBL" id="WTYR01000001">
    <property type="protein sequence ID" value="MXP11179.1"/>
    <property type="molecule type" value="Genomic_DNA"/>
</dbReference>
<sequence length="338" mass="34924">MSALAEPRITEARITGTPKKEPRTVDPETDCCLRQVEVAPPEELANKLAPFRACAIGPSAAPVVVVLGGISATPEVVAPAGDETWWKGVVGRGCAVDPDRVRVVGIEFAADPSGGFAPSTGDQAACLCAALDALGIARADLVLGASYGGMVALALAAERPERVGRVAAISAPASPHPFASAQRELQRRVVALGLESGRGAEALSIARGLGMTCYRTAEEFGARFASGIEGSAPTDASPAGAYLRARGDGFDAVMSPGRFLSLSASIDRHRVDPRAIRVPVTVIGAAEDRLVPLEQLEDLAAALPDARFHAISSLYGHDAFLKEPRAIASLVAPLVPGL</sequence>
<dbReference type="AlphaFoldDB" id="A0A6I4U4Y4"/>
<organism evidence="4 5">
    <name type="scientific">Alteriqipengyuania halimionae</name>
    <dbReference type="NCBI Taxonomy" id="1926630"/>
    <lineage>
        <taxon>Bacteria</taxon>
        <taxon>Pseudomonadati</taxon>
        <taxon>Pseudomonadota</taxon>
        <taxon>Alphaproteobacteria</taxon>
        <taxon>Sphingomonadales</taxon>
        <taxon>Erythrobacteraceae</taxon>
        <taxon>Alteriqipengyuania</taxon>
    </lineage>
</organism>
<dbReference type="GO" id="GO:0016787">
    <property type="term" value="F:hydrolase activity"/>
    <property type="evidence" value="ECO:0007669"/>
    <property type="project" value="UniProtKB-KW"/>
</dbReference>
<dbReference type="RefSeq" id="WP_160617737.1">
    <property type="nucleotide sequence ID" value="NZ_WTYR01000001.1"/>
</dbReference>
<dbReference type="InterPro" id="IPR008220">
    <property type="entry name" value="HAT_MetX-like"/>
</dbReference>
<reference evidence="4 5" key="1">
    <citation type="submission" date="2019-12" db="EMBL/GenBank/DDBJ databases">
        <title>Genomic-based taxomic classification of the family Erythrobacteraceae.</title>
        <authorList>
            <person name="Xu L."/>
        </authorList>
    </citation>
    <scope>NUCLEOTIDE SEQUENCE [LARGE SCALE GENOMIC DNA]</scope>
    <source>
        <strain evidence="4 5">LMG 29519</strain>
    </source>
</reference>
<dbReference type="GO" id="GO:0009092">
    <property type="term" value="P:homoserine metabolic process"/>
    <property type="evidence" value="ECO:0007669"/>
    <property type="project" value="TreeGrafter"/>
</dbReference>
<dbReference type="GO" id="GO:0004414">
    <property type="term" value="F:homoserine O-acetyltransferase activity"/>
    <property type="evidence" value="ECO:0007669"/>
    <property type="project" value="TreeGrafter"/>
</dbReference>
<dbReference type="Proteomes" id="UP000429229">
    <property type="component" value="Unassembled WGS sequence"/>
</dbReference>